<reference evidence="1 2" key="1">
    <citation type="submission" date="2024-05" db="EMBL/GenBank/DDBJ databases">
        <title>Genome sequencing and assembly of Indian major carp, Cirrhinus mrigala (Hamilton, 1822).</title>
        <authorList>
            <person name="Mohindra V."/>
            <person name="Chowdhury L.M."/>
            <person name="Lal K."/>
            <person name="Jena J.K."/>
        </authorList>
    </citation>
    <scope>NUCLEOTIDE SEQUENCE [LARGE SCALE GENOMIC DNA]</scope>
    <source>
        <strain evidence="1">CM1030</strain>
        <tissue evidence="1">Blood</tissue>
    </source>
</reference>
<keyword evidence="2" id="KW-1185">Reference proteome</keyword>
<comment type="caution">
    <text evidence="1">The sequence shown here is derived from an EMBL/GenBank/DDBJ whole genome shotgun (WGS) entry which is preliminary data.</text>
</comment>
<sequence length="75" mass="8949">ILKAQQEKISCVIHAERAEPLKHVRLYDKYAPLVSQQAEEDVTQFLQEQHSFQELMMEVTRYRQLADEIQYNTLK</sequence>
<feature type="non-terminal residue" evidence="1">
    <location>
        <position position="75"/>
    </location>
</feature>
<organism evidence="1 2">
    <name type="scientific">Cirrhinus mrigala</name>
    <name type="common">Mrigala</name>
    <dbReference type="NCBI Taxonomy" id="683832"/>
    <lineage>
        <taxon>Eukaryota</taxon>
        <taxon>Metazoa</taxon>
        <taxon>Chordata</taxon>
        <taxon>Craniata</taxon>
        <taxon>Vertebrata</taxon>
        <taxon>Euteleostomi</taxon>
        <taxon>Actinopterygii</taxon>
        <taxon>Neopterygii</taxon>
        <taxon>Teleostei</taxon>
        <taxon>Ostariophysi</taxon>
        <taxon>Cypriniformes</taxon>
        <taxon>Cyprinidae</taxon>
        <taxon>Labeoninae</taxon>
        <taxon>Labeonini</taxon>
        <taxon>Cirrhinus</taxon>
    </lineage>
</organism>
<dbReference type="Proteomes" id="UP001529510">
    <property type="component" value="Unassembled WGS sequence"/>
</dbReference>
<proteinExistence type="predicted"/>
<evidence type="ECO:0000313" key="1">
    <source>
        <dbReference type="EMBL" id="KAL0184329.1"/>
    </source>
</evidence>
<feature type="non-terminal residue" evidence="1">
    <location>
        <position position="1"/>
    </location>
</feature>
<accession>A0ABD0QDR9</accession>
<gene>
    <name evidence="1" type="ORF">M9458_020025</name>
</gene>
<protein>
    <submittedName>
        <fullName evidence="1">Uncharacterized protein</fullName>
    </submittedName>
</protein>
<name>A0ABD0QDR9_CIRMR</name>
<dbReference type="AlphaFoldDB" id="A0ABD0QDR9"/>
<dbReference type="EMBL" id="JAMKFB020000009">
    <property type="protein sequence ID" value="KAL0184329.1"/>
    <property type="molecule type" value="Genomic_DNA"/>
</dbReference>
<evidence type="ECO:0000313" key="2">
    <source>
        <dbReference type="Proteomes" id="UP001529510"/>
    </source>
</evidence>